<reference evidence="9 10" key="1">
    <citation type="submission" date="2019-03" db="EMBL/GenBank/DDBJ databases">
        <title>Glutamicibacter sp. LJH19 genome.</title>
        <authorList>
            <person name="Sinai Borker S."/>
            <person name="Kumar R."/>
        </authorList>
    </citation>
    <scope>NUCLEOTIDE SEQUENCE [LARGE SCALE GENOMIC DNA]</scope>
    <source>
        <strain evidence="9 10">LJH19</strain>
    </source>
</reference>
<dbReference type="SUPFAM" id="SSF52540">
    <property type="entry name" value="P-loop containing nucleoside triphosphate hydrolases"/>
    <property type="match status" value="1"/>
</dbReference>
<dbReference type="InterPro" id="IPR050445">
    <property type="entry name" value="Bact_polysacc_biosynth/exp"/>
</dbReference>
<dbReference type="InterPro" id="IPR027417">
    <property type="entry name" value="P-loop_NTPase"/>
</dbReference>
<dbReference type="PANTHER" id="PTHR32309">
    <property type="entry name" value="TYROSINE-PROTEIN KINASE"/>
    <property type="match status" value="1"/>
</dbReference>
<evidence type="ECO:0000256" key="3">
    <source>
        <dbReference type="ARBA" id="ARBA00022475"/>
    </source>
</evidence>
<keyword evidence="3" id="KW-1003">Cell membrane</keyword>
<feature type="transmembrane region" description="Helical" evidence="7">
    <location>
        <begin position="172"/>
        <end position="192"/>
    </location>
</feature>
<dbReference type="GO" id="GO:0005886">
    <property type="term" value="C:plasma membrane"/>
    <property type="evidence" value="ECO:0007669"/>
    <property type="project" value="UniProtKB-SubCell"/>
</dbReference>
<dbReference type="Pfam" id="PF02706">
    <property type="entry name" value="Wzz"/>
    <property type="match status" value="1"/>
</dbReference>
<evidence type="ECO:0000313" key="9">
    <source>
        <dbReference type="EMBL" id="TFH57470.1"/>
    </source>
</evidence>
<evidence type="ECO:0000256" key="2">
    <source>
        <dbReference type="ARBA" id="ARBA00006683"/>
    </source>
</evidence>
<dbReference type="InterPro" id="IPR003856">
    <property type="entry name" value="LPS_length_determ_N"/>
</dbReference>
<gene>
    <name evidence="9" type="ORF">EXY26_10980</name>
</gene>
<evidence type="ECO:0000256" key="5">
    <source>
        <dbReference type="ARBA" id="ARBA00022989"/>
    </source>
</evidence>
<keyword evidence="6 7" id="KW-0472">Membrane</keyword>
<evidence type="ECO:0000256" key="7">
    <source>
        <dbReference type="SAM" id="Phobius"/>
    </source>
</evidence>
<evidence type="ECO:0000256" key="1">
    <source>
        <dbReference type="ARBA" id="ARBA00004651"/>
    </source>
</evidence>
<comment type="similarity">
    <text evidence="2">Belongs to the CpsC/CapA family.</text>
</comment>
<dbReference type="RefSeq" id="WP_134780388.1">
    <property type="nucleotide sequence ID" value="NZ_SPDS01000001.1"/>
</dbReference>
<evidence type="ECO:0000256" key="6">
    <source>
        <dbReference type="ARBA" id="ARBA00023136"/>
    </source>
</evidence>
<evidence type="ECO:0000313" key="10">
    <source>
        <dbReference type="Proteomes" id="UP000297638"/>
    </source>
</evidence>
<feature type="domain" description="Polysaccharide chain length determinant N-terminal" evidence="8">
    <location>
        <begin position="1"/>
        <end position="87"/>
    </location>
</feature>
<comment type="caution">
    <text evidence="9">The sequence shown here is derived from an EMBL/GenBank/DDBJ whole genome shotgun (WGS) entry which is preliminary data.</text>
</comment>
<dbReference type="AlphaFoldDB" id="A0A4Y8TZE1"/>
<evidence type="ECO:0000256" key="4">
    <source>
        <dbReference type="ARBA" id="ARBA00022692"/>
    </source>
</evidence>
<keyword evidence="5 7" id="KW-1133">Transmembrane helix</keyword>
<feature type="transmembrane region" description="Helical" evidence="7">
    <location>
        <begin position="14"/>
        <end position="35"/>
    </location>
</feature>
<dbReference type="EMBL" id="SPDS01000001">
    <property type="protein sequence ID" value="TFH57470.1"/>
    <property type="molecule type" value="Genomic_DNA"/>
</dbReference>
<proteinExistence type="inferred from homology"/>
<keyword evidence="4 7" id="KW-0812">Transmembrane</keyword>
<evidence type="ECO:0000259" key="8">
    <source>
        <dbReference type="Pfam" id="PF02706"/>
    </source>
</evidence>
<dbReference type="Proteomes" id="UP000297638">
    <property type="component" value="Unassembled WGS sequence"/>
</dbReference>
<accession>A0A4Y8TZE1</accession>
<comment type="subcellular location">
    <subcellularLocation>
        <location evidence="1">Cell membrane</location>
        <topology evidence="1">Multi-pass membrane protein</topology>
    </subcellularLocation>
</comment>
<dbReference type="PANTHER" id="PTHR32309:SF31">
    <property type="entry name" value="CAPSULAR EXOPOLYSACCHARIDE FAMILY"/>
    <property type="match status" value="1"/>
</dbReference>
<sequence length="430" mass="46133">MDLSDFLFVLRTRMWWIAASTLAGILASIVITLGMTPVYTAKSTLFVSVNSSQDTAYARGQFALQRVGSYPQLVNDPQLINQVIRELDLDRSFQDVKSNVNATNPVDTVLLAVTAKAPEAQQAADIANTAAGLLAKSIQKLENTDPKTLEVKAELSVPASAPQYATAPRKSVNLALGLVSGASLGLLLALALHKLDPRILRGRDAERQLRMRVLGTVAARSKDGASANPAGIQVGYRQLVSNLLMANDGRLPQRILVLSTRADAVLDGQQLAQTLAAMGKRSVIVQADRQLEPLRRDEASGTGLAQVLAGTSELHDALTHIESVPMGYLPAGPQPETLRRFDVFAGLDSLIASLEEDFDVVIFVSSMEGQPLDATAVALHSDCVILTGRERRTTYRQVAGALQELNAVRVGATGLVLVRKASRFRGRRGA</sequence>
<protein>
    <recommendedName>
        <fullName evidence="8">Polysaccharide chain length determinant N-terminal domain-containing protein</fullName>
    </recommendedName>
</protein>
<organism evidence="9 10">
    <name type="scientific">Glutamicibacter arilaitensis</name>
    <dbReference type="NCBI Taxonomy" id="256701"/>
    <lineage>
        <taxon>Bacteria</taxon>
        <taxon>Bacillati</taxon>
        <taxon>Actinomycetota</taxon>
        <taxon>Actinomycetes</taxon>
        <taxon>Micrococcales</taxon>
        <taxon>Micrococcaceae</taxon>
        <taxon>Glutamicibacter</taxon>
    </lineage>
</organism>
<name>A0A4Y8TZE1_9MICC</name>
<dbReference type="Gene3D" id="3.40.50.300">
    <property type="entry name" value="P-loop containing nucleotide triphosphate hydrolases"/>
    <property type="match status" value="1"/>
</dbReference>